<evidence type="ECO:0000313" key="4">
    <source>
        <dbReference type="Proteomes" id="UP001515480"/>
    </source>
</evidence>
<feature type="region of interest" description="Disordered" evidence="1">
    <location>
        <begin position="287"/>
        <end position="311"/>
    </location>
</feature>
<name>A0AB34JP13_PRYPA</name>
<evidence type="ECO:0000256" key="2">
    <source>
        <dbReference type="SAM" id="SignalP"/>
    </source>
</evidence>
<dbReference type="Gene3D" id="2.40.128.20">
    <property type="match status" value="1"/>
</dbReference>
<dbReference type="SUPFAM" id="SSF53474">
    <property type="entry name" value="alpha/beta-Hydrolases"/>
    <property type="match status" value="1"/>
</dbReference>
<dbReference type="AlphaFoldDB" id="A0AB34JP13"/>
<dbReference type="Gene3D" id="3.40.50.1820">
    <property type="entry name" value="alpha/beta hydrolase"/>
    <property type="match status" value="1"/>
</dbReference>
<dbReference type="InterPro" id="IPR012674">
    <property type="entry name" value="Calycin"/>
</dbReference>
<dbReference type="EMBL" id="JBGBPQ010000006">
    <property type="protein sequence ID" value="KAL1522457.1"/>
    <property type="molecule type" value="Genomic_DNA"/>
</dbReference>
<gene>
    <name evidence="3" type="ORF">AB1Y20_017445</name>
</gene>
<keyword evidence="2" id="KW-0732">Signal</keyword>
<comment type="caution">
    <text evidence="3">The sequence shown here is derived from an EMBL/GenBank/DDBJ whole genome shotgun (WGS) entry which is preliminary data.</text>
</comment>
<proteinExistence type="predicted"/>
<sequence length="785" mass="85425">MLHLLRCLTLLFAAAGADETFFLKALPGKQGPITALLLIQGASSPPEGYRPVAEAIQRASDFPVWVGVPQFILNLPEPVQFESKVRSTLDSMKAAGMEAAYTVLFAHSLGGVFAQKWLATPSQGVDALVLYGATLLRQYRGVPYPVPVLTLDGDLDGQLRVTRQAEAYYHQVAKWPPSSSSLPPQPVILLEGLSHWSISSGPVPSTVKKHDLQPEVSEEEGHAAIAMSIAMYLQALFGSPEEQLNAKAWMLSALKNTGKLVTPILDALRLEGSAHLNPSCDSDYPTNPNCQYPKFPDKSLGPRKSPPSPLPPADCTCGSAWVMQTAQRLISGLAFSAAGPTISMVTADAFHDVSDVRPFHLPHIFNPPPGHACTASDQSCIINSTTVTMPVLDALENLDTGLVPISAAEFRSKLKSRQAFWQKAGLPPSAVPPFETLDLHNTSMCREVNQAAYEWALRTASPAATARFRRVGQPLVMGADVYAGIGLTGPTWIKSPLEFSVSPDKREVTVTAPYFATENKNLGDVPFIDTVGYHYCKLLSPARAMEWIYVDGLKEFGGIKNVSDELDMGVQPVKSQEQGYLVERANSDAGGITQEADPSDRTSVCPYLPGLRSSTVIRDFDVRRASGLWYENAFVDPGQLGGSCQNLNNTALPGGSIFQRFNDKYGPIPFTLPNQYDPVNSSMPGVFTKYAVGEKSLLQLPTVVMDVRSSTKSGYGMQASEYTFWVEYTCKPVFGTFPLQEMRFVSRERELSTTTLAQMKQSAKNAGIPSSLLDRLKLVDHSKCR</sequence>
<dbReference type="SUPFAM" id="SSF50814">
    <property type="entry name" value="Lipocalins"/>
    <property type="match status" value="1"/>
</dbReference>
<feature type="chain" id="PRO_5044201962" description="Alpha/beta hydrolase fold-5 domain-containing protein" evidence="2">
    <location>
        <begin position="18"/>
        <end position="785"/>
    </location>
</feature>
<evidence type="ECO:0008006" key="5">
    <source>
        <dbReference type="Google" id="ProtNLM"/>
    </source>
</evidence>
<evidence type="ECO:0000313" key="3">
    <source>
        <dbReference type="EMBL" id="KAL1522457.1"/>
    </source>
</evidence>
<dbReference type="InterPro" id="IPR029058">
    <property type="entry name" value="AB_hydrolase_fold"/>
</dbReference>
<accession>A0AB34JP13</accession>
<dbReference type="Proteomes" id="UP001515480">
    <property type="component" value="Unassembled WGS sequence"/>
</dbReference>
<organism evidence="3 4">
    <name type="scientific">Prymnesium parvum</name>
    <name type="common">Toxic golden alga</name>
    <dbReference type="NCBI Taxonomy" id="97485"/>
    <lineage>
        <taxon>Eukaryota</taxon>
        <taxon>Haptista</taxon>
        <taxon>Haptophyta</taxon>
        <taxon>Prymnesiophyceae</taxon>
        <taxon>Prymnesiales</taxon>
        <taxon>Prymnesiaceae</taxon>
        <taxon>Prymnesium</taxon>
    </lineage>
</organism>
<reference evidence="3 4" key="1">
    <citation type="journal article" date="2024" name="Science">
        <title>Giant polyketide synthase enzymes in the biosynthesis of giant marine polyether toxins.</title>
        <authorList>
            <person name="Fallon T.R."/>
            <person name="Shende V.V."/>
            <person name="Wierzbicki I.H."/>
            <person name="Pendleton A.L."/>
            <person name="Watervoot N.F."/>
            <person name="Auber R.P."/>
            <person name="Gonzalez D.J."/>
            <person name="Wisecaver J.H."/>
            <person name="Moore B.S."/>
        </authorList>
    </citation>
    <scope>NUCLEOTIDE SEQUENCE [LARGE SCALE GENOMIC DNA]</scope>
    <source>
        <strain evidence="3 4">12B1</strain>
    </source>
</reference>
<feature type="signal peptide" evidence="2">
    <location>
        <begin position="1"/>
        <end position="17"/>
    </location>
</feature>
<keyword evidence="4" id="KW-1185">Reference proteome</keyword>
<protein>
    <recommendedName>
        <fullName evidence="5">Alpha/beta hydrolase fold-5 domain-containing protein</fullName>
    </recommendedName>
</protein>
<evidence type="ECO:0000256" key="1">
    <source>
        <dbReference type="SAM" id="MobiDB-lite"/>
    </source>
</evidence>